<keyword evidence="7 10" id="KW-0238">DNA-binding</keyword>
<feature type="active site" description="O-(3'-phospho-DNA)-tyrosine intermediate" evidence="10">
    <location>
        <position position="282"/>
    </location>
</feature>
<dbReference type="NCBIfam" id="NF001399">
    <property type="entry name" value="PRK00283.1"/>
    <property type="match status" value="1"/>
</dbReference>
<dbReference type="Gene3D" id="1.10.150.130">
    <property type="match status" value="1"/>
</dbReference>
<evidence type="ECO:0000256" key="3">
    <source>
        <dbReference type="ARBA" id="ARBA00022490"/>
    </source>
</evidence>
<dbReference type="InterPro" id="IPR044068">
    <property type="entry name" value="CB"/>
</dbReference>
<name>A0ABT8YVK7_9SPIR</name>
<evidence type="ECO:0000256" key="4">
    <source>
        <dbReference type="ARBA" id="ARBA00022618"/>
    </source>
</evidence>
<dbReference type="PROSITE" id="PS51900">
    <property type="entry name" value="CB"/>
    <property type="match status" value="1"/>
</dbReference>
<feature type="active site" evidence="10">
    <location>
        <position position="247"/>
    </location>
</feature>
<feature type="active site" evidence="10">
    <location>
        <position position="176"/>
    </location>
</feature>
<dbReference type="PANTHER" id="PTHR30349:SF81">
    <property type="entry name" value="TYROSINE RECOMBINASE XERC"/>
    <property type="match status" value="1"/>
</dbReference>
<dbReference type="Pfam" id="PF00589">
    <property type="entry name" value="Phage_integrase"/>
    <property type="match status" value="1"/>
</dbReference>
<dbReference type="Gene3D" id="1.10.443.10">
    <property type="entry name" value="Intergrase catalytic core"/>
    <property type="match status" value="1"/>
</dbReference>
<dbReference type="InterPro" id="IPR004107">
    <property type="entry name" value="Integrase_SAM-like_N"/>
</dbReference>
<evidence type="ECO:0000256" key="1">
    <source>
        <dbReference type="ARBA" id="ARBA00004496"/>
    </source>
</evidence>
<feature type="active site" evidence="10">
    <location>
        <position position="273"/>
    </location>
</feature>
<dbReference type="NCBIfam" id="NF040815">
    <property type="entry name" value="recomb_XerA_Arch"/>
    <property type="match status" value="1"/>
</dbReference>
<evidence type="ECO:0000256" key="5">
    <source>
        <dbReference type="ARBA" id="ARBA00022829"/>
    </source>
</evidence>
<dbReference type="InterPro" id="IPR023009">
    <property type="entry name" value="Tyrosine_recombinase_XerC/XerD"/>
</dbReference>
<sequence>MSVKQVSDQEILSMYLNYEAVEKGLSSNTLESYKRDIVIYLDFLTRNKKTILKATRKDIEKFLSERKEQGSKSRTVARNKVSIVNLYKFLVMENYISKNPTDNLEVIRLKRVLPESLTTTEVDDLLSVHNEKTDKGLRDKAIFELMYSSGLRVSEICSLRIDDIFFEGKYLKIRGKGNKERIVPINDRALDILQRYIQTSRVIMVKGKKTSELFLNFRGDKISRVGIWKIVKETMKKSNITKNVYPHTLRHSFATHLIQHGADLRAVQRMLGHSDITTTEIYTHVDSAHLKKQIAKHPKHSKHARQNTNI</sequence>
<protein>
    <recommendedName>
        <fullName evidence="10">Tyrosine recombinase XerC</fullName>
    </recommendedName>
</protein>
<dbReference type="InterPro" id="IPR010998">
    <property type="entry name" value="Integrase_recombinase_N"/>
</dbReference>
<keyword evidence="6 10" id="KW-0229">DNA integration</keyword>
<reference evidence="13" key="1">
    <citation type="submission" date="2023-07" db="EMBL/GenBank/DDBJ databases">
        <title>Mucosal microbiota of week-old chicken and adult hens.</title>
        <authorList>
            <person name="Volf J."/>
            <person name="Karasova D."/>
            <person name="Crhanova M."/>
            <person name="Faldynova M."/>
            <person name="Prikrylova H."/>
            <person name="Zeman M."/>
            <person name="Babak V."/>
            <person name="Rajova J."/>
            <person name="Rychlik I."/>
        </authorList>
    </citation>
    <scope>NUCLEOTIDE SEQUENCE</scope>
    <source>
        <strain evidence="13">ET902</strain>
    </source>
</reference>
<evidence type="ECO:0000256" key="10">
    <source>
        <dbReference type="HAMAP-Rule" id="MF_01808"/>
    </source>
</evidence>
<keyword evidence="9 10" id="KW-0131">Cell cycle</keyword>
<dbReference type="Proteomes" id="UP001175147">
    <property type="component" value="Unassembled WGS sequence"/>
</dbReference>
<comment type="similarity">
    <text evidence="10">Belongs to the 'phage' integrase family. XerC subfamily.</text>
</comment>
<evidence type="ECO:0000259" key="11">
    <source>
        <dbReference type="PROSITE" id="PS51898"/>
    </source>
</evidence>
<dbReference type="CDD" id="cd00798">
    <property type="entry name" value="INT_XerDC_C"/>
    <property type="match status" value="1"/>
</dbReference>
<evidence type="ECO:0000256" key="6">
    <source>
        <dbReference type="ARBA" id="ARBA00022908"/>
    </source>
</evidence>
<organism evidence="13 14">
    <name type="scientific">Brachyspira innocens</name>
    <dbReference type="NCBI Taxonomy" id="13264"/>
    <lineage>
        <taxon>Bacteria</taxon>
        <taxon>Pseudomonadati</taxon>
        <taxon>Spirochaetota</taxon>
        <taxon>Spirochaetia</taxon>
        <taxon>Brachyspirales</taxon>
        <taxon>Brachyspiraceae</taxon>
        <taxon>Brachyspira</taxon>
    </lineage>
</organism>
<dbReference type="RefSeq" id="WP_020004099.1">
    <property type="nucleotide sequence ID" value="NZ_CALXOU010000012.1"/>
</dbReference>
<dbReference type="InterPro" id="IPR002104">
    <property type="entry name" value="Integrase_catalytic"/>
</dbReference>
<dbReference type="InterPro" id="IPR013762">
    <property type="entry name" value="Integrase-like_cat_sf"/>
</dbReference>
<comment type="subunit">
    <text evidence="10">Forms a cyclic heterotetrameric complex composed of two molecules of XerC and two molecules of XerD.</text>
</comment>
<keyword evidence="3 10" id="KW-0963">Cytoplasm</keyword>
<evidence type="ECO:0000256" key="8">
    <source>
        <dbReference type="ARBA" id="ARBA00023172"/>
    </source>
</evidence>
<evidence type="ECO:0000313" key="13">
    <source>
        <dbReference type="EMBL" id="MDO7019941.1"/>
    </source>
</evidence>
<dbReference type="SUPFAM" id="SSF56349">
    <property type="entry name" value="DNA breaking-rejoining enzymes"/>
    <property type="match status" value="1"/>
</dbReference>
<feature type="domain" description="Core-binding (CB)" evidence="12">
    <location>
        <begin position="6"/>
        <end position="91"/>
    </location>
</feature>
<evidence type="ECO:0000313" key="14">
    <source>
        <dbReference type="Proteomes" id="UP001175147"/>
    </source>
</evidence>
<accession>A0ABT8YVK7</accession>
<proteinExistence type="inferred from homology"/>
<evidence type="ECO:0000256" key="7">
    <source>
        <dbReference type="ARBA" id="ARBA00023125"/>
    </source>
</evidence>
<dbReference type="HAMAP" id="MF_01808">
    <property type="entry name" value="Recomb_XerC_XerD"/>
    <property type="match status" value="1"/>
</dbReference>
<dbReference type="Pfam" id="PF02899">
    <property type="entry name" value="Phage_int_SAM_1"/>
    <property type="match status" value="1"/>
</dbReference>
<comment type="function">
    <text evidence="10">Site-specific tyrosine recombinase, which acts by catalyzing the cutting and rejoining of the recombining DNA molecules. The XerC-XerD complex is essential to convert dimers of the bacterial chromosome into monomers to permit their segregation at cell division. It also contributes to the segregational stability of plasmids.</text>
</comment>
<dbReference type="PROSITE" id="PS51898">
    <property type="entry name" value="TYR_RECOMBINASE"/>
    <property type="match status" value="1"/>
</dbReference>
<keyword evidence="8 10" id="KW-0233">DNA recombination</keyword>
<keyword evidence="14" id="KW-1185">Reference proteome</keyword>
<keyword evidence="5 10" id="KW-0159">Chromosome partition</keyword>
<dbReference type="InterPro" id="IPR011932">
    <property type="entry name" value="Recomb_XerD"/>
</dbReference>
<feature type="active site" evidence="10">
    <location>
        <position position="250"/>
    </location>
</feature>
<dbReference type="InterPro" id="IPR050090">
    <property type="entry name" value="Tyrosine_recombinase_XerCD"/>
</dbReference>
<dbReference type="NCBIfam" id="TIGR02225">
    <property type="entry name" value="recomb_XerD"/>
    <property type="match status" value="1"/>
</dbReference>
<evidence type="ECO:0000259" key="12">
    <source>
        <dbReference type="PROSITE" id="PS51900"/>
    </source>
</evidence>
<feature type="domain" description="Tyr recombinase" evidence="11">
    <location>
        <begin position="112"/>
        <end position="295"/>
    </location>
</feature>
<dbReference type="InterPro" id="IPR011010">
    <property type="entry name" value="DNA_brk_join_enz"/>
</dbReference>
<evidence type="ECO:0000256" key="9">
    <source>
        <dbReference type="ARBA" id="ARBA00023306"/>
    </source>
</evidence>
<dbReference type="EMBL" id="JAUPBM010000033">
    <property type="protein sequence ID" value="MDO7019941.1"/>
    <property type="molecule type" value="Genomic_DNA"/>
</dbReference>
<comment type="similarity">
    <text evidence="2">Belongs to the 'phage' integrase family. XerD subfamily.</text>
</comment>
<evidence type="ECO:0000256" key="2">
    <source>
        <dbReference type="ARBA" id="ARBA00010450"/>
    </source>
</evidence>
<feature type="active site" evidence="10">
    <location>
        <position position="152"/>
    </location>
</feature>
<dbReference type="PANTHER" id="PTHR30349">
    <property type="entry name" value="PHAGE INTEGRASE-RELATED"/>
    <property type="match status" value="1"/>
</dbReference>
<gene>
    <name evidence="13" type="primary">xerD</name>
    <name evidence="10" type="synonym">xerC</name>
    <name evidence="13" type="ORF">Q5M86_04035</name>
</gene>
<keyword evidence="4 10" id="KW-0132">Cell division</keyword>
<comment type="subcellular location">
    <subcellularLocation>
        <location evidence="1 10">Cytoplasm</location>
    </subcellularLocation>
</comment>
<comment type="caution">
    <text evidence="13">The sequence shown here is derived from an EMBL/GenBank/DDBJ whole genome shotgun (WGS) entry which is preliminary data.</text>
</comment>